<protein>
    <submittedName>
        <fullName evidence="1">GTPase HflX</fullName>
    </submittedName>
</protein>
<evidence type="ECO:0000313" key="1">
    <source>
        <dbReference type="EMBL" id="RTI47415.1"/>
    </source>
</evidence>
<gene>
    <name evidence="1" type="ORF">CSW14_14000</name>
</gene>
<dbReference type="AlphaFoldDB" id="A0A430V8H6"/>
<dbReference type="EMBL" id="PEMW01000482">
    <property type="protein sequence ID" value="RTI47415.1"/>
    <property type="molecule type" value="Genomic_DNA"/>
</dbReference>
<accession>A0A430V8H6</accession>
<reference evidence="1 2" key="1">
    <citation type="journal article" date="2019" name="Extremophiles">
        <title>Biogeography of thermophiles and predominance of Thermus scotoductus in domestic water heaters.</title>
        <authorList>
            <person name="Wilpiszeski R.L."/>
            <person name="Zhang Z."/>
            <person name="House C.H."/>
        </authorList>
    </citation>
    <scope>NUCLEOTIDE SEQUENCE [LARGE SCALE GENOMIC DNA]</scope>
    <source>
        <strain evidence="1 2">1_S1</strain>
    </source>
</reference>
<name>A0A430V8H6_THESC</name>
<proteinExistence type="predicted"/>
<comment type="caution">
    <text evidence="1">The sequence shown here is derived from an EMBL/GenBank/DDBJ whole genome shotgun (WGS) entry which is preliminary data.</text>
</comment>
<organism evidence="1 2">
    <name type="scientific">Thermus scotoductus</name>
    <dbReference type="NCBI Taxonomy" id="37636"/>
    <lineage>
        <taxon>Bacteria</taxon>
        <taxon>Thermotogati</taxon>
        <taxon>Deinococcota</taxon>
        <taxon>Deinococci</taxon>
        <taxon>Thermales</taxon>
        <taxon>Thermaceae</taxon>
        <taxon>Thermus</taxon>
    </lineage>
</organism>
<dbReference type="Proteomes" id="UP000287467">
    <property type="component" value="Unassembled WGS sequence"/>
</dbReference>
<sequence>MEKIFGKTEGLKKSELKRLSNLYRRRIPKERVLTPELAQVLAGLSQEVGRPISLHLAFLSPPKALEEDWRLLPPKPYFQYLEFDHRAEVEALEEELARQARVRELVDGSGERAILVGVD</sequence>
<evidence type="ECO:0000313" key="2">
    <source>
        <dbReference type="Proteomes" id="UP000287467"/>
    </source>
</evidence>
<feature type="non-terminal residue" evidence="1">
    <location>
        <position position="119"/>
    </location>
</feature>